<comment type="caution">
    <text evidence="2">The sequence shown here is derived from an EMBL/GenBank/DDBJ whole genome shotgun (WGS) entry which is preliminary data.</text>
</comment>
<proteinExistence type="predicted"/>
<reference evidence="2" key="2">
    <citation type="submission" date="2020-09" db="EMBL/GenBank/DDBJ databases">
        <authorList>
            <person name="Sun Q."/>
            <person name="Zhou Y."/>
        </authorList>
    </citation>
    <scope>NUCLEOTIDE SEQUENCE</scope>
    <source>
        <strain evidence="2">CGMCC 1.15447</strain>
    </source>
</reference>
<dbReference type="Pfam" id="PF05016">
    <property type="entry name" value="ParE_toxin"/>
    <property type="match status" value="1"/>
</dbReference>
<dbReference type="RefSeq" id="WP_188759500.1">
    <property type="nucleotide sequence ID" value="NZ_BMJB01000001.1"/>
</dbReference>
<dbReference type="Proteomes" id="UP000648801">
    <property type="component" value="Unassembled WGS sequence"/>
</dbReference>
<dbReference type="InterPro" id="IPR007712">
    <property type="entry name" value="RelE/ParE_toxin"/>
</dbReference>
<dbReference type="EMBL" id="BMJB01000001">
    <property type="protein sequence ID" value="GGA71755.1"/>
    <property type="molecule type" value="Genomic_DNA"/>
</dbReference>
<accession>A0A916RXK6</accession>
<keyword evidence="3" id="KW-1185">Reference proteome</keyword>
<evidence type="ECO:0008006" key="4">
    <source>
        <dbReference type="Google" id="ProtNLM"/>
    </source>
</evidence>
<dbReference type="Gene3D" id="3.30.2310.20">
    <property type="entry name" value="RelE-like"/>
    <property type="match status" value="1"/>
</dbReference>
<evidence type="ECO:0000313" key="3">
    <source>
        <dbReference type="Proteomes" id="UP000648801"/>
    </source>
</evidence>
<dbReference type="AlphaFoldDB" id="A0A916RXK6"/>
<protein>
    <recommendedName>
        <fullName evidence="4">Plasmid stabilization protein</fullName>
    </recommendedName>
</protein>
<keyword evidence="1" id="KW-1277">Toxin-antitoxin system</keyword>
<sequence>MAATVVFSPEAEKQLAELYRYIAEVSSSDTAARYTEAIVVYCESLRTLPRRGTRRDDIRSGLRITNFRKRVVIAFSVDQEQIAILGIFYGGRNYEIAMQDEAEL</sequence>
<dbReference type="InterPro" id="IPR035093">
    <property type="entry name" value="RelE/ParE_toxin_dom_sf"/>
</dbReference>
<evidence type="ECO:0000256" key="1">
    <source>
        <dbReference type="ARBA" id="ARBA00022649"/>
    </source>
</evidence>
<evidence type="ECO:0000313" key="2">
    <source>
        <dbReference type="EMBL" id="GGA71755.1"/>
    </source>
</evidence>
<reference evidence="2" key="1">
    <citation type="journal article" date="2014" name="Int. J. Syst. Evol. Microbiol.">
        <title>Complete genome sequence of Corynebacterium casei LMG S-19264T (=DSM 44701T), isolated from a smear-ripened cheese.</title>
        <authorList>
            <consortium name="US DOE Joint Genome Institute (JGI-PGF)"/>
            <person name="Walter F."/>
            <person name="Albersmeier A."/>
            <person name="Kalinowski J."/>
            <person name="Ruckert C."/>
        </authorList>
    </citation>
    <scope>NUCLEOTIDE SEQUENCE</scope>
    <source>
        <strain evidence="2">CGMCC 1.15447</strain>
    </source>
</reference>
<organism evidence="2 3">
    <name type="scientific">Edaphobacter acidisoli</name>
    <dbReference type="NCBI Taxonomy" id="2040573"/>
    <lineage>
        <taxon>Bacteria</taxon>
        <taxon>Pseudomonadati</taxon>
        <taxon>Acidobacteriota</taxon>
        <taxon>Terriglobia</taxon>
        <taxon>Terriglobales</taxon>
        <taxon>Acidobacteriaceae</taxon>
        <taxon>Edaphobacter</taxon>
    </lineage>
</organism>
<gene>
    <name evidence="2" type="ORF">GCM10011507_24210</name>
</gene>
<name>A0A916RXK6_9BACT</name>